<protein>
    <submittedName>
        <fullName evidence="2">Uncharacterized protein</fullName>
    </submittedName>
</protein>
<name>I7B956_MYCHA</name>
<sequence>MMIKQIFYGVAGLGTVGGIGSAIVVPIVNSSFSSSTSNTLPVVQEEKHDPNYLGKAVNYKMSYTFNRSTVSYYLQCSAQSNKYAFFRFFEEAGKNKRSEIVCEYWDTMKDIKESKAELEDNKVTVTCNSAEDYLEGKHYHCNITSDKYINLGANVNEKKVTLTWH</sequence>
<organism evidence="2 3">
    <name type="scientific">Mycoplasma haematolamae (strain Purdue)</name>
    <dbReference type="NCBI Taxonomy" id="1212765"/>
    <lineage>
        <taxon>Bacteria</taxon>
        <taxon>Bacillati</taxon>
        <taxon>Mycoplasmatota</taxon>
        <taxon>Mollicutes</taxon>
        <taxon>Mycoplasmataceae</taxon>
        <taxon>Mycoplasma</taxon>
    </lineage>
</organism>
<evidence type="ECO:0000256" key="1">
    <source>
        <dbReference type="SAM" id="Phobius"/>
    </source>
</evidence>
<dbReference type="KEGG" id="mhl:MHLP_01125"/>
<feature type="transmembrane region" description="Helical" evidence="1">
    <location>
        <begin position="7"/>
        <end position="28"/>
    </location>
</feature>
<proteinExistence type="predicted"/>
<accession>I7B956</accession>
<dbReference type="HOGENOM" id="CLU_136753_0_0_14"/>
<evidence type="ECO:0000313" key="2">
    <source>
        <dbReference type="EMBL" id="AFO51805.1"/>
    </source>
</evidence>
<keyword evidence="3" id="KW-1185">Reference proteome</keyword>
<keyword evidence="1" id="KW-1133">Transmembrane helix</keyword>
<reference evidence="2 3" key="1">
    <citation type="journal article" date="2012" name="J. Bacteriol.">
        <title>Genome Sequence of "Candidatus Mycoplasma haemolamae" Strain Purdue, a Red Blood Cell Pathogen of Alpacas (Vicugna pacos) and Llamas (Lama glama).</title>
        <authorList>
            <person name="Guimaraes A.M."/>
            <person name="Toth B."/>
            <person name="Santos A.P."/>
            <person name="do Nascimento N.C."/>
            <person name="Kritchevsky J.E."/>
            <person name="Messick J.B."/>
        </authorList>
    </citation>
    <scope>NUCLEOTIDE SEQUENCE [LARGE SCALE GENOMIC DNA]</scope>
    <source>
        <strain evidence="2 3">Purdue</strain>
    </source>
</reference>
<gene>
    <name evidence="2" type="ordered locus">MHLP_01125</name>
</gene>
<dbReference type="STRING" id="1212765.MHLP_01125"/>
<keyword evidence="1" id="KW-0812">Transmembrane</keyword>
<dbReference type="Proteomes" id="UP000006502">
    <property type="component" value="Chromosome"/>
</dbReference>
<reference evidence="3" key="2">
    <citation type="submission" date="2012-07" db="EMBL/GenBank/DDBJ databases">
        <title>Complete genome sequence of 'Candidatus Mycoplasma haemolamae'.</title>
        <authorList>
            <person name="Guimaraes A.M.S."/>
            <person name="Toth B."/>
            <person name="Santos A.P."/>
            <person name="Nascimento N.C."/>
            <person name="Sojka J.E."/>
            <person name="Messick J.B."/>
        </authorList>
    </citation>
    <scope>NUCLEOTIDE SEQUENCE [LARGE SCALE GENOMIC DNA]</scope>
    <source>
        <strain evidence="3">Purdue</strain>
    </source>
</reference>
<keyword evidence="1" id="KW-0472">Membrane</keyword>
<evidence type="ECO:0000313" key="3">
    <source>
        <dbReference type="Proteomes" id="UP000006502"/>
    </source>
</evidence>
<dbReference type="AlphaFoldDB" id="I7B956"/>
<dbReference type="EMBL" id="CP003731">
    <property type="protein sequence ID" value="AFO51805.1"/>
    <property type="molecule type" value="Genomic_DNA"/>
</dbReference>
<dbReference type="PATRIC" id="fig|1212765.3.peg.255"/>